<keyword evidence="1" id="KW-1015">Disulfide bond</keyword>
<keyword evidence="2" id="KW-0325">Glycoprotein</keyword>
<evidence type="ECO:0000313" key="7">
    <source>
        <dbReference type="Proteomes" id="UP001153620"/>
    </source>
</evidence>
<dbReference type="InterPro" id="IPR018114">
    <property type="entry name" value="TRYPSIN_HIS"/>
</dbReference>
<organism evidence="6 7">
    <name type="scientific">Chironomus riparius</name>
    <dbReference type="NCBI Taxonomy" id="315576"/>
    <lineage>
        <taxon>Eukaryota</taxon>
        <taxon>Metazoa</taxon>
        <taxon>Ecdysozoa</taxon>
        <taxon>Arthropoda</taxon>
        <taxon>Hexapoda</taxon>
        <taxon>Insecta</taxon>
        <taxon>Pterygota</taxon>
        <taxon>Neoptera</taxon>
        <taxon>Endopterygota</taxon>
        <taxon>Diptera</taxon>
        <taxon>Nematocera</taxon>
        <taxon>Chironomoidea</taxon>
        <taxon>Chironomidae</taxon>
        <taxon>Chironominae</taxon>
        <taxon>Chironomus</taxon>
    </lineage>
</organism>
<protein>
    <recommendedName>
        <fullName evidence="5">Peptidase S1 domain-containing protein</fullName>
    </recommendedName>
</protein>
<dbReference type="PROSITE" id="PS50240">
    <property type="entry name" value="TRYPSIN_DOM"/>
    <property type="match status" value="1"/>
</dbReference>
<dbReference type="InterPro" id="IPR043504">
    <property type="entry name" value="Peptidase_S1_PA_chymotrypsin"/>
</dbReference>
<dbReference type="GO" id="GO:0004252">
    <property type="term" value="F:serine-type endopeptidase activity"/>
    <property type="evidence" value="ECO:0007669"/>
    <property type="project" value="InterPro"/>
</dbReference>
<evidence type="ECO:0000313" key="6">
    <source>
        <dbReference type="EMBL" id="CAG9810191.1"/>
    </source>
</evidence>
<name>A0A9N9WZQ2_9DIPT</name>
<dbReference type="OrthoDB" id="5565075at2759"/>
<evidence type="ECO:0000259" key="5">
    <source>
        <dbReference type="PROSITE" id="PS50240"/>
    </source>
</evidence>
<keyword evidence="7" id="KW-1185">Reference proteome</keyword>
<proteinExistence type="inferred from homology"/>
<feature type="domain" description="Peptidase S1" evidence="5">
    <location>
        <begin position="13"/>
        <end position="276"/>
    </location>
</feature>
<dbReference type="Pfam" id="PF00089">
    <property type="entry name" value="Trypsin"/>
    <property type="match status" value="1"/>
</dbReference>
<dbReference type="EMBL" id="OU895880">
    <property type="protein sequence ID" value="CAG9810191.1"/>
    <property type="molecule type" value="Genomic_DNA"/>
</dbReference>
<dbReference type="PRINTS" id="PR00722">
    <property type="entry name" value="CHYMOTRYPSIN"/>
</dbReference>
<feature type="signal peptide" evidence="4">
    <location>
        <begin position="1"/>
        <end position="16"/>
    </location>
</feature>
<dbReference type="InterPro" id="IPR001314">
    <property type="entry name" value="Peptidase_S1A"/>
</dbReference>
<dbReference type="SMART" id="SM00020">
    <property type="entry name" value="Tryp_SPc"/>
    <property type="match status" value="1"/>
</dbReference>
<dbReference type="PROSITE" id="PS00134">
    <property type="entry name" value="TRYPSIN_HIS"/>
    <property type="match status" value="1"/>
</dbReference>
<dbReference type="PANTHER" id="PTHR24256">
    <property type="entry name" value="TRYPTASE-RELATED"/>
    <property type="match status" value="1"/>
</dbReference>
<keyword evidence="4" id="KW-0732">Signal</keyword>
<dbReference type="GO" id="GO:0006508">
    <property type="term" value="P:proteolysis"/>
    <property type="evidence" value="ECO:0007669"/>
    <property type="project" value="InterPro"/>
</dbReference>
<evidence type="ECO:0000256" key="2">
    <source>
        <dbReference type="ARBA" id="ARBA00023180"/>
    </source>
</evidence>
<dbReference type="InterPro" id="IPR051487">
    <property type="entry name" value="Ser/Thr_Proteases_Immune/Dev"/>
</dbReference>
<reference evidence="6" key="1">
    <citation type="submission" date="2022-01" db="EMBL/GenBank/DDBJ databases">
        <authorList>
            <person name="King R."/>
        </authorList>
    </citation>
    <scope>NUCLEOTIDE SEQUENCE</scope>
</reference>
<dbReference type="InterPro" id="IPR001254">
    <property type="entry name" value="Trypsin_dom"/>
</dbReference>
<sequence>MFKLILIFLIFNIAHGYEFQNATQLESPWYAYLMVLGEPCGGSLVKDQYIVSAAHCFNKVKKDHYTNEEGKLEAAVKLKLGIWKTDRDPDCEPGVDDQICEYHVEIPPNELKVHERYNPNSGRERYKNDIAIIQLTWPPRMSELIKNIDLPDDDDCYEEFEEDVWTVTGFGMKPDKEYATTKKRIDLRMISKEECEDGLGDAKQFYDPKTHICGKGTKGETTCVGDSGGGIFAKSSSGTTLQGVVSFGVSECGTVGAPSGFVRVACYNDWISEKIDEWEDDSDESYSSKSVKSRLNIKRKKQKSKTSSGIYGFFSLFG</sequence>
<dbReference type="InterPro" id="IPR009003">
    <property type="entry name" value="Peptidase_S1_PA"/>
</dbReference>
<evidence type="ECO:0000256" key="3">
    <source>
        <dbReference type="ARBA" id="ARBA00024195"/>
    </source>
</evidence>
<comment type="similarity">
    <text evidence="3">Belongs to the peptidase S1 family. CLIP subfamily.</text>
</comment>
<dbReference type="Gene3D" id="2.40.10.10">
    <property type="entry name" value="Trypsin-like serine proteases"/>
    <property type="match status" value="2"/>
</dbReference>
<dbReference type="CDD" id="cd00190">
    <property type="entry name" value="Tryp_SPc"/>
    <property type="match status" value="1"/>
</dbReference>
<reference evidence="6" key="2">
    <citation type="submission" date="2022-10" db="EMBL/GenBank/DDBJ databases">
        <authorList>
            <consortium name="ENA_rothamsted_submissions"/>
            <consortium name="culmorum"/>
            <person name="King R."/>
        </authorList>
    </citation>
    <scope>NUCLEOTIDE SEQUENCE</scope>
</reference>
<gene>
    <name evidence="6" type="ORF">CHIRRI_LOCUS13008</name>
</gene>
<dbReference type="Proteomes" id="UP001153620">
    <property type="component" value="Chromosome 4"/>
</dbReference>
<evidence type="ECO:0000256" key="1">
    <source>
        <dbReference type="ARBA" id="ARBA00023157"/>
    </source>
</evidence>
<evidence type="ECO:0000256" key="4">
    <source>
        <dbReference type="SAM" id="SignalP"/>
    </source>
</evidence>
<dbReference type="AlphaFoldDB" id="A0A9N9WZQ2"/>
<accession>A0A9N9WZQ2</accession>
<feature type="chain" id="PRO_5040182435" description="Peptidase S1 domain-containing protein" evidence="4">
    <location>
        <begin position="17"/>
        <end position="318"/>
    </location>
</feature>
<dbReference type="SUPFAM" id="SSF50494">
    <property type="entry name" value="Trypsin-like serine proteases"/>
    <property type="match status" value="1"/>
</dbReference>